<evidence type="ECO:0000256" key="2">
    <source>
        <dbReference type="ARBA" id="ARBA00012528"/>
    </source>
</evidence>
<dbReference type="OrthoDB" id="9812260at2"/>
<evidence type="ECO:0000313" key="7">
    <source>
        <dbReference type="Proteomes" id="UP000434044"/>
    </source>
</evidence>
<dbReference type="FunFam" id="3.30.70.270:FF:000001">
    <property type="entry name" value="Diguanylate cyclase domain protein"/>
    <property type="match status" value="1"/>
</dbReference>
<dbReference type="SMART" id="SM00267">
    <property type="entry name" value="GGDEF"/>
    <property type="match status" value="1"/>
</dbReference>
<organism evidence="6 7">
    <name type="scientific">Allochromatium palmeri</name>
    <dbReference type="NCBI Taxonomy" id="231048"/>
    <lineage>
        <taxon>Bacteria</taxon>
        <taxon>Pseudomonadati</taxon>
        <taxon>Pseudomonadota</taxon>
        <taxon>Gammaproteobacteria</taxon>
        <taxon>Chromatiales</taxon>
        <taxon>Chromatiaceae</taxon>
        <taxon>Allochromatium</taxon>
    </lineage>
</organism>
<dbReference type="InterPro" id="IPR050469">
    <property type="entry name" value="Diguanylate_Cyclase"/>
</dbReference>
<evidence type="ECO:0000259" key="5">
    <source>
        <dbReference type="PROSITE" id="PS50887"/>
    </source>
</evidence>
<dbReference type="GO" id="GO:0005886">
    <property type="term" value="C:plasma membrane"/>
    <property type="evidence" value="ECO:0007669"/>
    <property type="project" value="TreeGrafter"/>
</dbReference>
<dbReference type="PANTHER" id="PTHR45138:SF9">
    <property type="entry name" value="DIGUANYLATE CYCLASE DGCM-RELATED"/>
    <property type="match status" value="1"/>
</dbReference>
<feature type="region of interest" description="Disordered" evidence="4">
    <location>
        <begin position="354"/>
        <end position="376"/>
    </location>
</feature>
<dbReference type="PANTHER" id="PTHR45138">
    <property type="entry name" value="REGULATORY COMPONENTS OF SENSORY TRANSDUCTION SYSTEM"/>
    <property type="match status" value="1"/>
</dbReference>
<dbReference type="EMBL" id="WNKT01000022">
    <property type="protein sequence ID" value="MTW21637.1"/>
    <property type="molecule type" value="Genomic_DNA"/>
</dbReference>
<dbReference type="Gene3D" id="3.30.70.270">
    <property type="match status" value="1"/>
</dbReference>
<dbReference type="InterPro" id="IPR000160">
    <property type="entry name" value="GGDEF_dom"/>
</dbReference>
<protein>
    <recommendedName>
        <fullName evidence="2">diguanylate cyclase</fullName>
        <ecNumber evidence="2">2.7.7.65</ecNumber>
    </recommendedName>
</protein>
<dbReference type="CDD" id="cd01949">
    <property type="entry name" value="GGDEF"/>
    <property type="match status" value="1"/>
</dbReference>
<sequence>MSIEAPSSCHSGPASVSDSSLHSHLAHRFVPIHGSYQLARTLHQPEHAPFFRGCHVQPNNQPDTPPLTLVSTAGPSHRQPSEPIDTIRFLQAVTASLELDEVLNALNDFLYDLVAHSGWEYQCPTGEPCFSGGKSDPHRVEYSLTLNAQNLGVFRIKRGRRFSEEDQRRIEGLLALATPAIQNALRFWQVNRQLERDPLTGLGNRRALSVQGEQWLADSLRHRHPISMLVLDLDRFKAVNDTYGHPVGDRVLCKVAETLLAVTRTADLCVRLGGDEFVVLLPDSDLTNALECAERIQHALSQQFVETESDHHIGISASIGAAAYRSGMDFEQLYRQADEALYVAKSAHDRPVRTCQATSRSASSRRASAAETLRAE</sequence>
<evidence type="ECO:0000313" key="6">
    <source>
        <dbReference type="EMBL" id="MTW21637.1"/>
    </source>
</evidence>
<dbReference type="Proteomes" id="UP000434044">
    <property type="component" value="Unassembled WGS sequence"/>
</dbReference>
<evidence type="ECO:0000256" key="3">
    <source>
        <dbReference type="ARBA" id="ARBA00034247"/>
    </source>
</evidence>
<feature type="compositionally biased region" description="Low complexity" evidence="4">
    <location>
        <begin position="357"/>
        <end position="370"/>
    </location>
</feature>
<dbReference type="Pfam" id="PF00990">
    <property type="entry name" value="GGDEF"/>
    <property type="match status" value="1"/>
</dbReference>
<dbReference type="GO" id="GO:0043709">
    <property type="term" value="P:cell adhesion involved in single-species biofilm formation"/>
    <property type="evidence" value="ECO:0007669"/>
    <property type="project" value="TreeGrafter"/>
</dbReference>
<name>A0A6N8EGM5_9GAMM</name>
<dbReference type="InterPro" id="IPR029787">
    <property type="entry name" value="Nucleotide_cyclase"/>
</dbReference>
<dbReference type="AlphaFoldDB" id="A0A6N8EGM5"/>
<proteinExistence type="predicted"/>
<dbReference type="NCBIfam" id="TIGR00254">
    <property type="entry name" value="GGDEF"/>
    <property type="match status" value="1"/>
</dbReference>
<dbReference type="EC" id="2.7.7.65" evidence="2"/>
<feature type="domain" description="GGDEF" evidence="5">
    <location>
        <begin position="224"/>
        <end position="357"/>
    </location>
</feature>
<reference evidence="6 7" key="1">
    <citation type="submission" date="2019-11" db="EMBL/GenBank/DDBJ databases">
        <title>Whole-genome sequence of the anaerobic purple sulfur bacterium Allochromatium palmeri DSM 15591.</title>
        <authorList>
            <person name="Kyndt J.A."/>
            <person name="Meyer T.E."/>
        </authorList>
    </citation>
    <scope>NUCLEOTIDE SEQUENCE [LARGE SCALE GENOMIC DNA]</scope>
    <source>
        <strain evidence="6 7">DSM 15591</strain>
    </source>
</reference>
<comment type="cofactor">
    <cofactor evidence="1">
        <name>Mg(2+)</name>
        <dbReference type="ChEBI" id="CHEBI:18420"/>
    </cofactor>
</comment>
<dbReference type="SUPFAM" id="SSF55073">
    <property type="entry name" value="Nucleotide cyclase"/>
    <property type="match status" value="1"/>
</dbReference>
<accession>A0A6N8EGM5</accession>
<gene>
    <name evidence="6" type="ORF">GJ668_11115</name>
</gene>
<keyword evidence="7" id="KW-1185">Reference proteome</keyword>
<dbReference type="PROSITE" id="PS50887">
    <property type="entry name" value="GGDEF"/>
    <property type="match status" value="1"/>
</dbReference>
<comment type="caution">
    <text evidence="6">The sequence shown here is derived from an EMBL/GenBank/DDBJ whole genome shotgun (WGS) entry which is preliminary data.</text>
</comment>
<dbReference type="GO" id="GO:1902201">
    <property type="term" value="P:negative regulation of bacterial-type flagellum-dependent cell motility"/>
    <property type="evidence" value="ECO:0007669"/>
    <property type="project" value="TreeGrafter"/>
</dbReference>
<evidence type="ECO:0000256" key="1">
    <source>
        <dbReference type="ARBA" id="ARBA00001946"/>
    </source>
</evidence>
<comment type="catalytic activity">
    <reaction evidence="3">
        <text>2 GTP = 3',3'-c-di-GMP + 2 diphosphate</text>
        <dbReference type="Rhea" id="RHEA:24898"/>
        <dbReference type="ChEBI" id="CHEBI:33019"/>
        <dbReference type="ChEBI" id="CHEBI:37565"/>
        <dbReference type="ChEBI" id="CHEBI:58805"/>
        <dbReference type="EC" id="2.7.7.65"/>
    </reaction>
</comment>
<dbReference type="GO" id="GO:0052621">
    <property type="term" value="F:diguanylate cyclase activity"/>
    <property type="evidence" value="ECO:0007669"/>
    <property type="project" value="UniProtKB-EC"/>
</dbReference>
<evidence type="ECO:0000256" key="4">
    <source>
        <dbReference type="SAM" id="MobiDB-lite"/>
    </source>
</evidence>
<dbReference type="InterPro" id="IPR043128">
    <property type="entry name" value="Rev_trsase/Diguanyl_cyclase"/>
</dbReference>